<dbReference type="GO" id="GO:0009231">
    <property type="term" value="P:riboflavin biosynthetic process"/>
    <property type="evidence" value="ECO:0007669"/>
    <property type="project" value="UniProtKB-UniPathway"/>
</dbReference>
<dbReference type="InterPro" id="IPR002125">
    <property type="entry name" value="CMP_dCMP_dom"/>
</dbReference>
<comment type="caution">
    <text evidence="18">The sequence shown here is derived from an EMBL/GenBank/DDBJ whole genome shotgun (WGS) entry which is preliminary data.</text>
</comment>
<dbReference type="PANTHER" id="PTHR38011:SF7">
    <property type="entry name" value="2,5-DIAMINO-6-RIBOSYLAMINO-4(3H)-PYRIMIDINONE 5'-PHOSPHATE REDUCTASE"/>
    <property type="match status" value="1"/>
</dbReference>
<evidence type="ECO:0000256" key="5">
    <source>
        <dbReference type="ARBA" id="ARBA00007417"/>
    </source>
</evidence>
<evidence type="ECO:0000313" key="19">
    <source>
        <dbReference type="Proteomes" id="UP000462931"/>
    </source>
</evidence>
<dbReference type="SUPFAM" id="SSF53927">
    <property type="entry name" value="Cytidine deaminase-like"/>
    <property type="match status" value="1"/>
</dbReference>
<keyword evidence="9 13" id="KW-0862">Zinc</keyword>
<reference evidence="18 19" key="1">
    <citation type="submission" date="2019-11" db="EMBL/GenBank/DDBJ databases">
        <authorList>
            <person name="Cheng Q."/>
            <person name="Yang Z."/>
        </authorList>
    </citation>
    <scope>NUCLEOTIDE SEQUENCE [LARGE SCALE GENOMIC DNA]</scope>
    <source>
        <strain evidence="18 19">HX-22-1</strain>
    </source>
</reference>
<dbReference type="EC" id="3.5.4.26" evidence="13"/>
<dbReference type="Gene3D" id="3.40.430.10">
    <property type="entry name" value="Dihydrofolate Reductase, subunit A"/>
    <property type="match status" value="1"/>
</dbReference>
<feature type="binding site" evidence="15">
    <location>
        <position position="192"/>
    </location>
    <ligand>
        <name>substrate</name>
    </ligand>
</feature>
<keyword evidence="11 13" id="KW-0560">Oxidoreductase</keyword>
<dbReference type="InterPro" id="IPR016193">
    <property type="entry name" value="Cytidine_deaminase-like"/>
</dbReference>
<dbReference type="InterPro" id="IPR004794">
    <property type="entry name" value="Eubact_RibD"/>
</dbReference>
<evidence type="ECO:0000256" key="13">
    <source>
        <dbReference type="PIRNR" id="PIRNR006769"/>
    </source>
</evidence>
<feature type="binding site" evidence="15">
    <location>
        <position position="162"/>
    </location>
    <ligand>
        <name>NADP(+)</name>
        <dbReference type="ChEBI" id="CHEBI:58349"/>
    </ligand>
</feature>
<feature type="binding site" evidence="16">
    <location>
        <position position="51"/>
    </location>
    <ligand>
        <name>Zn(2+)</name>
        <dbReference type="ChEBI" id="CHEBI:29105"/>
        <note>catalytic</note>
    </ligand>
</feature>
<protein>
    <recommendedName>
        <fullName evidence="13">Riboflavin biosynthesis protein RibD</fullName>
    </recommendedName>
    <domain>
        <recommendedName>
            <fullName evidence="13">Diaminohydroxyphosphoribosylaminopyrimidine deaminase</fullName>
            <shortName evidence="13">DRAP deaminase</shortName>
            <ecNumber evidence="13">3.5.4.26</ecNumber>
        </recommendedName>
        <alternativeName>
            <fullName evidence="13">Riboflavin-specific deaminase</fullName>
        </alternativeName>
    </domain>
    <domain>
        <recommendedName>
            <fullName evidence="13">5-amino-6-(5-phosphoribosylamino)uracil reductase</fullName>
            <ecNumber evidence="13">1.1.1.193</ecNumber>
        </recommendedName>
        <alternativeName>
            <fullName evidence="13">HTP reductase</fullName>
        </alternativeName>
    </domain>
</protein>
<feature type="binding site" evidence="15">
    <location>
        <position position="178"/>
    </location>
    <ligand>
        <name>NADP(+)</name>
        <dbReference type="ChEBI" id="CHEBI:58349"/>
    </ligand>
</feature>
<dbReference type="EMBL" id="WKJI01000001">
    <property type="protein sequence ID" value="MRX46485.1"/>
    <property type="molecule type" value="Genomic_DNA"/>
</dbReference>
<feature type="binding site" evidence="15">
    <location>
        <position position="291"/>
    </location>
    <ligand>
        <name>substrate</name>
    </ligand>
</feature>
<keyword evidence="6 13" id="KW-0686">Riboflavin biosynthesis</keyword>
<evidence type="ECO:0000256" key="8">
    <source>
        <dbReference type="ARBA" id="ARBA00022801"/>
    </source>
</evidence>
<dbReference type="PANTHER" id="PTHR38011">
    <property type="entry name" value="DIHYDROFOLATE REDUCTASE FAMILY PROTEIN (AFU_ORTHOLOGUE AFUA_8G06820)"/>
    <property type="match status" value="1"/>
</dbReference>
<dbReference type="RefSeq" id="WP_317162903.1">
    <property type="nucleotide sequence ID" value="NZ_WKJI01000001.1"/>
</dbReference>
<dbReference type="SUPFAM" id="SSF53597">
    <property type="entry name" value="Dihydrofolate reductase-like"/>
    <property type="match status" value="1"/>
</dbReference>
<comment type="catalytic activity">
    <reaction evidence="13">
        <text>2,5-diamino-6-hydroxy-4-(5-phosphoribosylamino)-pyrimidine + H2O + H(+) = 5-amino-6-(5-phospho-D-ribosylamino)uracil + NH4(+)</text>
        <dbReference type="Rhea" id="RHEA:21868"/>
        <dbReference type="ChEBI" id="CHEBI:15377"/>
        <dbReference type="ChEBI" id="CHEBI:15378"/>
        <dbReference type="ChEBI" id="CHEBI:28938"/>
        <dbReference type="ChEBI" id="CHEBI:58453"/>
        <dbReference type="ChEBI" id="CHEBI:58614"/>
        <dbReference type="EC" id="3.5.4.26"/>
    </reaction>
</comment>
<evidence type="ECO:0000256" key="16">
    <source>
        <dbReference type="PIRSR" id="PIRSR006769-3"/>
    </source>
</evidence>
<dbReference type="AlphaFoldDB" id="A0A7K0FM37"/>
<evidence type="ECO:0000256" key="1">
    <source>
        <dbReference type="ARBA" id="ARBA00002151"/>
    </source>
</evidence>
<feature type="binding site" evidence="15">
    <location>
        <position position="208"/>
    </location>
    <ligand>
        <name>NADP(+)</name>
        <dbReference type="ChEBI" id="CHEBI:58349"/>
    </ligand>
</feature>
<organism evidence="18 19">
    <name type="scientific">Pedobacter puniceum</name>
    <dbReference type="NCBI Taxonomy" id="2666136"/>
    <lineage>
        <taxon>Bacteria</taxon>
        <taxon>Pseudomonadati</taxon>
        <taxon>Bacteroidota</taxon>
        <taxon>Sphingobacteriia</taxon>
        <taxon>Sphingobacteriales</taxon>
        <taxon>Sphingobacteriaceae</taxon>
        <taxon>Pedobacter</taxon>
    </lineage>
</organism>
<evidence type="ECO:0000256" key="7">
    <source>
        <dbReference type="ARBA" id="ARBA00022723"/>
    </source>
</evidence>
<feature type="active site" description="Proton donor" evidence="14">
    <location>
        <position position="53"/>
    </location>
</feature>
<keyword evidence="7 13" id="KW-0479">Metal-binding</keyword>
<keyword evidence="10 13" id="KW-0521">NADP</keyword>
<dbReference type="Gene3D" id="3.40.140.10">
    <property type="entry name" value="Cytidine Deaminase, domain 2"/>
    <property type="match status" value="1"/>
</dbReference>
<dbReference type="InterPro" id="IPR050765">
    <property type="entry name" value="Riboflavin_Biosynth_HTPR"/>
</dbReference>
<dbReference type="InterPro" id="IPR024072">
    <property type="entry name" value="DHFR-like_dom_sf"/>
</dbReference>
<dbReference type="Pfam" id="PF01872">
    <property type="entry name" value="RibD_C"/>
    <property type="match status" value="1"/>
</dbReference>
<dbReference type="InterPro" id="IPR002734">
    <property type="entry name" value="RibDG_C"/>
</dbReference>
<dbReference type="PROSITE" id="PS51747">
    <property type="entry name" value="CYT_DCMP_DEAMINASES_2"/>
    <property type="match status" value="1"/>
</dbReference>
<comment type="function">
    <text evidence="1 13">Converts 2,5-diamino-6-(ribosylamino)-4(3h)-pyrimidinone 5'-phosphate into 5-amino-6-(ribosylamino)-2,4(1h,3h)-pyrimidinedione 5'-phosphate.</text>
</comment>
<evidence type="ECO:0000256" key="12">
    <source>
        <dbReference type="ARBA" id="ARBA00023268"/>
    </source>
</evidence>
<evidence type="ECO:0000256" key="11">
    <source>
        <dbReference type="ARBA" id="ARBA00023002"/>
    </source>
</evidence>
<name>A0A7K0FM37_9SPHI</name>
<evidence type="ECO:0000256" key="14">
    <source>
        <dbReference type="PIRSR" id="PIRSR006769-1"/>
    </source>
</evidence>
<feature type="binding site" evidence="15">
    <location>
        <position position="215"/>
    </location>
    <ligand>
        <name>substrate</name>
    </ligand>
</feature>
<dbReference type="GO" id="GO:0008270">
    <property type="term" value="F:zinc ion binding"/>
    <property type="evidence" value="ECO:0007669"/>
    <property type="project" value="InterPro"/>
</dbReference>
<comment type="pathway">
    <text evidence="2 13">Cofactor biosynthesis; riboflavin biosynthesis; 5-amino-6-(D-ribitylamino)uracil from GTP: step 2/4.</text>
</comment>
<comment type="similarity">
    <text evidence="5 13">In the C-terminal section; belongs to the HTP reductase family.</text>
</comment>
<dbReference type="InterPro" id="IPR016192">
    <property type="entry name" value="APOBEC/CMP_deaminase_Zn-bd"/>
</dbReference>
<comment type="similarity">
    <text evidence="4 13">In the N-terminal section; belongs to the cytidine and deoxycytidylate deaminase family.</text>
</comment>
<evidence type="ECO:0000256" key="9">
    <source>
        <dbReference type="ARBA" id="ARBA00022833"/>
    </source>
</evidence>
<dbReference type="FunFam" id="3.40.140.10:FF:000025">
    <property type="entry name" value="Riboflavin biosynthesis protein RibD"/>
    <property type="match status" value="1"/>
</dbReference>
<sequence length="350" mass="39336">MNKQEIVLQRAIELAKLGAGSVSPNPMVGAVITHQGKIIGEGYHQKYGEAHAEVNAIADVFLKHENAVELLKEATLYVTLEPCAHFGKTPPCSDLIIQHQIPEVVIGCTDPFSKVNGKGIEKLQNAGIKVTTGVLEQECLALNKRFFTRVEKQRPYIILKWAQTLNGYFATKDGPQKWISGKEAKMLVHQWRSEEDCVLVGKRTAEIDNPQLNVRLVEGKNPKRAVIDRDLKLDKKLHLFDNSIETFVFNKALTDVKENVKYISIEDFDFFLPQYLLYQLYLQDIQSVIVEGGIKTLEMFISAGLWDEARILVSPIAWEDGLKAPEINGIQESIIPIGKDKLLTLTPQHP</sequence>
<feature type="binding site" evidence="16">
    <location>
        <position position="92"/>
    </location>
    <ligand>
        <name>Zn(2+)</name>
        <dbReference type="ChEBI" id="CHEBI:29105"/>
        <note>catalytic</note>
    </ligand>
</feature>
<evidence type="ECO:0000256" key="4">
    <source>
        <dbReference type="ARBA" id="ARBA00005259"/>
    </source>
</evidence>
<evidence type="ECO:0000256" key="15">
    <source>
        <dbReference type="PIRSR" id="PIRSR006769-2"/>
    </source>
</evidence>
<keyword evidence="19" id="KW-1185">Reference proteome</keyword>
<evidence type="ECO:0000256" key="10">
    <source>
        <dbReference type="ARBA" id="ARBA00022857"/>
    </source>
</evidence>
<dbReference type="PROSITE" id="PS00903">
    <property type="entry name" value="CYT_DCMP_DEAMINASES_1"/>
    <property type="match status" value="1"/>
</dbReference>
<proteinExistence type="inferred from homology"/>
<dbReference type="GO" id="GO:0008703">
    <property type="term" value="F:5-amino-6-(5-phosphoribosylamino)uracil reductase activity"/>
    <property type="evidence" value="ECO:0007669"/>
    <property type="project" value="UniProtKB-EC"/>
</dbReference>
<dbReference type="UniPathway" id="UPA00275">
    <property type="reaction ID" value="UER00401"/>
</dbReference>
<feature type="binding site" evidence="16">
    <location>
        <position position="83"/>
    </location>
    <ligand>
        <name>Zn(2+)</name>
        <dbReference type="ChEBI" id="CHEBI:29105"/>
        <note>catalytic</note>
    </ligand>
</feature>
<accession>A0A7K0FM37</accession>
<evidence type="ECO:0000256" key="2">
    <source>
        <dbReference type="ARBA" id="ARBA00004882"/>
    </source>
</evidence>
<dbReference type="Proteomes" id="UP000462931">
    <property type="component" value="Unassembled WGS sequence"/>
</dbReference>
<dbReference type="NCBIfam" id="TIGR00326">
    <property type="entry name" value="eubact_ribD"/>
    <property type="match status" value="1"/>
</dbReference>
<keyword evidence="12" id="KW-0511">Multifunctional enzyme</keyword>
<keyword evidence="8 13" id="KW-0378">Hydrolase</keyword>
<evidence type="ECO:0000259" key="17">
    <source>
        <dbReference type="PROSITE" id="PS51747"/>
    </source>
</evidence>
<dbReference type="Pfam" id="PF00383">
    <property type="entry name" value="dCMP_cyt_deam_1"/>
    <property type="match status" value="1"/>
</dbReference>
<dbReference type="CDD" id="cd01284">
    <property type="entry name" value="Riboflavin_deaminase-reductase"/>
    <property type="match status" value="1"/>
</dbReference>
<dbReference type="EC" id="1.1.1.193" evidence="13"/>
<feature type="domain" description="CMP/dCMP-type deaminase" evidence="17">
    <location>
        <begin position="2"/>
        <end position="131"/>
    </location>
</feature>
<evidence type="ECO:0000256" key="6">
    <source>
        <dbReference type="ARBA" id="ARBA00022619"/>
    </source>
</evidence>
<comment type="cofactor">
    <cofactor evidence="13 16">
        <name>Zn(2+)</name>
        <dbReference type="ChEBI" id="CHEBI:29105"/>
    </cofactor>
    <text evidence="13 16">Binds 1 zinc ion.</text>
</comment>
<comment type="pathway">
    <text evidence="3 13">Cofactor biosynthesis; riboflavin biosynthesis; 5-amino-6-(D-ribitylamino)uracil from GTP: step 3/4.</text>
</comment>
<feature type="binding site" evidence="15">
    <location>
        <position position="212"/>
    </location>
    <ligand>
        <name>substrate</name>
    </ligand>
</feature>
<feature type="binding site" evidence="15">
    <location>
        <position position="204"/>
    </location>
    <ligand>
        <name>NADP(+)</name>
        <dbReference type="ChEBI" id="CHEBI:58349"/>
    </ligand>
</feature>
<evidence type="ECO:0000256" key="3">
    <source>
        <dbReference type="ARBA" id="ARBA00004910"/>
    </source>
</evidence>
<dbReference type="GO" id="GO:0008835">
    <property type="term" value="F:diaminohydroxyphosphoribosylaminopyrimidine deaminase activity"/>
    <property type="evidence" value="ECO:0007669"/>
    <property type="project" value="UniProtKB-EC"/>
</dbReference>
<comment type="catalytic activity">
    <reaction evidence="13">
        <text>5-amino-6-(5-phospho-D-ribitylamino)uracil + NADP(+) = 5-amino-6-(5-phospho-D-ribosylamino)uracil + NADPH + H(+)</text>
        <dbReference type="Rhea" id="RHEA:17845"/>
        <dbReference type="ChEBI" id="CHEBI:15378"/>
        <dbReference type="ChEBI" id="CHEBI:57783"/>
        <dbReference type="ChEBI" id="CHEBI:58349"/>
        <dbReference type="ChEBI" id="CHEBI:58421"/>
        <dbReference type="ChEBI" id="CHEBI:58453"/>
        <dbReference type="EC" id="1.1.1.193"/>
    </reaction>
</comment>
<dbReference type="PIRSF" id="PIRSF006769">
    <property type="entry name" value="RibD"/>
    <property type="match status" value="1"/>
</dbReference>
<evidence type="ECO:0000313" key="18">
    <source>
        <dbReference type="EMBL" id="MRX46485.1"/>
    </source>
</evidence>
<gene>
    <name evidence="18" type="primary">ribD</name>
    <name evidence="18" type="ORF">GJJ64_04700</name>
</gene>